<dbReference type="Gene3D" id="3.30.1370.210">
    <property type="match status" value="1"/>
</dbReference>
<dbReference type="SMART" id="SM00356">
    <property type="entry name" value="ZnF_C3H1"/>
    <property type="match status" value="2"/>
</dbReference>
<sequence>MSQQQWTPDQRRQQIAEFLRNKGLICRDFLLTGRCSRTPMCPYMHVANGETRPVPWSVCTFFTQGKCLRDGCSFFHGAQSQLQELHASGAPVYRPQDYMKVAVPPPEYLNPDGSIATHLSIAEVSMTPALHVVHGPTVSQENVVNPFHPFLLMQSNSQAIAPTVFASQIRTPNSTPQHFAFYTNTPITSSMPTNSTGTVLQPALHVVQPTAYYQAISTPLSQTQRHYAPALQLNTSQQQQSTQQPLGSHVYFHIQPQ</sequence>
<dbReference type="InterPro" id="IPR000571">
    <property type="entry name" value="Znf_CCCH"/>
</dbReference>
<dbReference type="PROSITE" id="PS50103">
    <property type="entry name" value="ZF_C3H1"/>
    <property type="match status" value="2"/>
</dbReference>
<feature type="zinc finger region" description="C3H1-type" evidence="1">
    <location>
        <begin position="20"/>
        <end position="48"/>
    </location>
</feature>
<evidence type="ECO:0000313" key="3">
    <source>
        <dbReference type="EMBL" id="AIO02123.1"/>
    </source>
</evidence>
<proteinExistence type="predicted"/>
<organism evidence="3 4">
    <name type="scientific">Leishmania panamensis</name>
    <dbReference type="NCBI Taxonomy" id="5679"/>
    <lineage>
        <taxon>Eukaryota</taxon>
        <taxon>Discoba</taxon>
        <taxon>Euglenozoa</taxon>
        <taxon>Kinetoplastea</taxon>
        <taxon>Metakinetoplastina</taxon>
        <taxon>Trypanosomatida</taxon>
        <taxon>Trypanosomatidae</taxon>
        <taxon>Leishmaniinae</taxon>
        <taxon>Leishmania</taxon>
        <taxon>Leishmania guyanensis species complex</taxon>
    </lineage>
</organism>
<protein>
    <recommendedName>
        <fullName evidence="2">C3H1-type domain-containing protein</fullName>
    </recommendedName>
</protein>
<name>A0A088S156_LEIPA</name>
<gene>
    <name evidence="3" type="ORF">LPMP_345040</name>
</gene>
<dbReference type="Proteomes" id="UP000063063">
    <property type="component" value="Chromosome 34"/>
</dbReference>
<dbReference type="KEGG" id="lpan:LPMP_345040"/>
<dbReference type="RefSeq" id="XP_010702923.1">
    <property type="nucleotide sequence ID" value="XM_010704621.1"/>
</dbReference>
<feature type="domain" description="C3H1-type" evidence="2">
    <location>
        <begin position="58"/>
        <end position="79"/>
    </location>
</feature>
<dbReference type="VEuPathDB" id="TriTrypDB:LPAL13_000023500"/>
<feature type="zinc finger region" description="C3H1-type" evidence="1">
    <location>
        <begin position="58"/>
        <end position="79"/>
    </location>
</feature>
<accession>A0A088S156</accession>
<feature type="domain" description="C3H1-type" evidence="2">
    <location>
        <begin position="20"/>
        <end position="48"/>
    </location>
</feature>
<evidence type="ECO:0000259" key="2">
    <source>
        <dbReference type="PROSITE" id="PS50103"/>
    </source>
</evidence>
<keyword evidence="1" id="KW-0862">Zinc</keyword>
<dbReference type="eggNOG" id="ENOG502S58Z">
    <property type="taxonomic scope" value="Eukaryota"/>
</dbReference>
<dbReference type="GO" id="GO:0008270">
    <property type="term" value="F:zinc ion binding"/>
    <property type="evidence" value="ECO:0007669"/>
    <property type="project" value="UniProtKB-KW"/>
</dbReference>
<dbReference type="VEuPathDB" id="TriTrypDB:LPMP_345040"/>
<reference evidence="3 4" key="1">
    <citation type="journal article" date="2015" name="Sci. Rep.">
        <title>The genome of Leishmania panamensis: insights into genomics of the L. (Viannia) subgenus.</title>
        <authorList>
            <person name="Llanes A."/>
            <person name="Restrepo C.M."/>
            <person name="Vecchio G.D."/>
            <person name="Anguizola F.J."/>
            <person name="Lleonart R."/>
        </authorList>
    </citation>
    <scope>NUCLEOTIDE SEQUENCE [LARGE SCALE GENOMIC DNA]</scope>
    <source>
        <strain evidence="3 4">MHOM/PA/94/PSC-1</strain>
    </source>
</reference>
<dbReference type="EMBL" id="CP009403">
    <property type="protein sequence ID" value="AIO02123.1"/>
    <property type="molecule type" value="Genomic_DNA"/>
</dbReference>
<evidence type="ECO:0000313" key="4">
    <source>
        <dbReference type="Proteomes" id="UP000063063"/>
    </source>
</evidence>
<keyword evidence="4" id="KW-1185">Reference proteome</keyword>
<dbReference type="GeneID" id="22579009"/>
<evidence type="ECO:0000256" key="1">
    <source>
        <dbReference type="PROSITE-ProRule" id="PRU00723"/>
    </source>
</evidence>
<dbReference type="AlphaFoldDB" id="A0A088S156"/>
<keyword evidence="1" id="KW-0863">Zinc-finger</keyword>
<keyword evidence="1" id="KW-0479">Metal-binding</keyword>
<dbReference type="OrthoDB" id="410307at2759"/>